<dbReference type="Proteomes" id="UP000007110">
    <property type="component" value="Unassembled WGS sequence"/>
</dbReference>
<evidence type="ECO:0000256" key="3">
    <source>
        <dbReference type="ARBA" id="ARBA00023004"/>
    </source>
</evidence>
<evidence type="ECO:0000256" key="6">
    <source>
        <dbReference type="SAM" id="Phobius"/>
    </source>
</evidence>
<dbReference type="GO" id="GO:0006082">
    <property type="term" value="P:organic acid metabolic process"/>
    <property type="evidence" value="ECO:0000318"/>
    <property type="project" value="GO_Central"/>
</dbReference>
<proteinExistence type="inferred from homology"/>
<dbReference type="GO" id="GO:0020037">
    <property type="term" value="F:heme binding"/>
    <property type="evidence" value="ECO:0000318"/>
    <property type="project" value="GO_Central"/>
</dbReference>
<dbReference type="GO" id="GO:0008395">
    <property type="term" value="F:steroid hydroxylase activity"/>
    <property type="evidence" value="ECO:0000318"/>
    <property type="project" value="GO_Central"/>
</dbReference>
<keyword evidence="6" id="KW-0812">Transmembrane</keyword>
<dbReference type="InterPro" id="IPR001128">
    <property type="entry name" value="Cyt_P450"/>
</dbReference>
<keyword evidence="2 4" id="KW-0479">Metal-binding</keyword>
<dbReference type="InParanoid" id="A0A7M7G0T2"/>
<dbReference type="GO" id="GO:0016712">
    <property type="term" value="F:oxidoreductase activity, acting on paired donors, with incorporation or reduction of molecular oxygen, reduced flavin or flavoprotein as one donor, and incorporation of one atom of oxygen"/>
    <property type="evidence" value="ECO:0000318"/>
    <property type="project" value="GO_Central"/>
</dbReference>
<dbReference type="InterPro" id="IPR036396">
    <property type="entry name" value="Cyt_P450_sf"/>
</dbReference>
<dbReference type="AlphaFoldDB" id="A0A7M7G0T2"/>
<dbReference type="RefSeq" id="XP_001178133.3">
    <property type="nucleotide sequence ID" value="XM_001178133.4"/>
</dbReference>
<feature type="binding site" description="axial binding residue" evidence="4">
    <location>
        <position position="449"/>
    </location>
    <ligand>
        <name>heme</name>
        <dbReference type="ChEBI" id="CHEBI:30413"/>
    </ligand>
    <ligandPart>
        <name>Fe</name>
        <dbReference type="ChEBI" id="CHEBI:18248"/>
    </ligandPart>
</feature>
<dbReference type="EnsemblMetazoa" id="XM_001178133">
    <property type="protein sequence ID" value="XP_001178133"/>
    <property type="gene ID" value="LOC753841"/>
</dbReference>
<keyword evidence="4 5" id="KW-0349">Heme</keyword>
<dbReference type="InterPro" id="IPR050182">
    <property type="entry name" value="Cytochrome_P450_fam2"/>
</dbReference>
<dbReference type="PROSITE" id="PS00086">
    <property type="entry name" value="CYTOCHROME_P450"/>
    <property type="match status" value="1"/>
</dbReference>
<keyword evidence="5" id="KW-0560">Oxidoreductase</keyword>
<name>A0A7M7G0T2_STRPU</name>
<dbReference type="GO" id="GO:0008202">
    <property type="term" value="P:steroid metabolic process"/>
    <property type="evidence" value="ECO:0000318"/>
    <property type="project" value="GO_Central"/>
</dbReference>
<accession>A0A7M7G0T2</accession>
<keyword evidence="3 4" id="KW-0408">Iron</keyword>
<dbReference type="InterPro" id="IPR002401">
    <property type="entry name" value="Cyt_P450_E_grp-I"/>
</dbReference>
<reference evidence="7" key="2">
    <citation type="submission" date="2021-01" db="UniProtKB">
        <authorList>
            <consortium name="EnsemblMetazoa"/>
        </authorList>
    </citation>
    <scope>IDENTIFICATION</scope>
</reference>
<evidence type="ECO:0000313" key="8">
    <source>
        <dbReference type="Proteomes" id="UP000007110"/>
    </source>
</evidence>
<dbReference type="Pfam" id="PF00067">
    <property type="entry name" value="p450"/>
    <property type="match status" value="1"/>
</dbReference>
<feature type="transmembrane region" description="Helical" evidence="6">
    <location>
        <begin position="12"/>
        <end position="30"/>
    </location>
</feature>
<dbReference type="OrthoDB" id="5836879at2759"/>
<dbReference type="SUPFAM" id="SSF48264">
    <property type="entry name" value="Cytochrome P450"/>
    <property type="match status" value="1"/>
</dbReference>
<protein>
    <recommendedName>
        <fullName evidence="9">Cytochrome P450</fullName>
    </recommendedName>
</protein>
<dbReference type="PRINTS" id="PR00463">
    <property type="entry name" value="EP450I"/>
</dbReference>
<dbReference type="GO" id="GO:0005506">
    <property type="term" value="F:iron ion binding"/>
    <property type="evidence" value="ECO:0007669"/>
    <property type="project" value="InterPro"/>
</dbReference>
<dbReference type="GeneID" id="753841"/>
<dbReference type="GO" id="GO:0005737">
    <property type="term" value="C:cytoplasm"/>
    <property type="evidence" value="ECO:0000318"/>
    <property type="project" value="GO_Central"/>
</dbReference>
<evidence type="ECO:0000256" key="1">
    <source>
        <dbReference type="ARBA" id="ARBA00010617"/>
    </source>
</evidence>
<comment type="similarity">
    <text evidence="1 5">Belongs to the cytochrome P450 family.</text>
</comment>
<evidence type="ECO:0008006" key="9">
    <source>
        <dbReference type="Google" id="ProtNLM"/>
    </source>
</evidence>
<evidence type="ECO:0000313" key="7">
    <source>
        <dbReference type="EnsemblMetazoa" id="XP_001178133"/>
    </source>
</evidence>
<dbReference type="PANTHER" id="PTHR24300:SF397">
    <property type="entry name" value="CYTOCHROME P450 2U1"/>
    <property type="match status" value="1"/>
</dbReference>
<organism evidence="7 8">
    <name type="scientific">Strongylocentrotus purpuratus</name>
    <name type="common">Purple sea urchin</name>
    <dbReference type="NCBI Taxonomy" id="7668"/>
    <lineage>
        <taxon>Eukaryota</taxon>
        <taxon>Metazoa</taxon>
        <taxon>Echinodermata</taxon>
        <taxon>Eleutherozoa</taxon>
        <taxon>Echinozoa</taxon>
        <taxon>Echinoidea</taxon>
        <taxon>Euechinoidea</taxon>
        <taxon>Echinacea</taxon>
        <taxon>Camarodonta</taxon>
        <taxon>Echinidea</taxon>
        <taxon>Strongylocentrotidae</taxon>
        <taxon>Strongylocentrotus</taxon>
    </lineage>
</organism>
<sequence length="503" mass="57522">MEEYKPAASYSFSSYILAVTLATVLVYFIYRRGQGRKFHYPPGPKGLPLFGSFFSLIFTKRQEYEVVNDWTNKYGDVISFKLLNTRVYVLNNVQMSHDVMGSLSMMGRVPVPIIKTLTGRENPGVAFSNGDVWKEQRRFLLSVFKRADAKGIRFEEIVGAQAERMLTEIEKTKSARFDPQPIINISIGSIITKIVSGITYEFDDDDFHRLVTHSNRVFDLLGPAGGILSSVPILAAVPSPAKRQLTKEWDTMYDFIKKNIASHKSEFNPNQEAADYIESYLHEIAKRTTENNKGSFDEINLLECSFDVLLGGWETSATTISWSLHTLACYPEAQNRVRQEIFDVIGQERDPRFSDRHQMPIAMSTIAECTRLRPAFDFHLPHVAEQDCQVGEYDIPKGSVVTTNMSHLFLSPTLWEEPLEFRPDRFLNEDGQFDRKREPIIFGTGRRVCPGEQLARTEIFLFITSILQRFTLSLAEGVPKDLPCYHRFTNRPDPYQIHAEKIV</sequence>
<keyword evidence="8" id="KW-1185">Reference proteome</keyword>
<dbReference type="InterPro" id="IPR017972">
    <property type="entry name" value="Cyt_P450_CS"/>
</dbReference>
<dbReference type="Gene3D" id="1.10.630.10">
    <property type="entry name" value="Cytochrome P450"/>
    <property type="match status" value="1"/>
</dbReference>
<dbReference type="PANTHER" id="PTHR24300">
    <property type="entry name" value="CYTOCHROME P450 508A4-RELATED"/>
    <property type="match status" value="1"/>
</dbReference>
<evidence type="ECO:0000256" key="2">
    <source>
        <dbReference type="ARBA" id="ARBA00022723"/>
    </source>
</evidence>
<dbReference type="PRINTS" id="PR00385">
    <property type="entry name" value="P450"/>
</dbReference>
<keyword evidence="6" id="KW-1133">Transmembrane helix</keyword>
<comment type="cofactor">
    <cofactor evidence="4">
        <name>heme</name>
        <dbReference type="ChEBI" id="CHEBI:30413"/>
    </cofactor>
</comment>
<dbReference type="FunFam" id="1.10.630.10:FF:000130">
    <property type="entry name" value="Uncharacterized protein"/>
    <property type="match status" value="1"/>
</dbReference>
<evidence type="ECO:0000256" key="4">
    <source>
        <dbReference type="PIRSR" id="PIRSR602401-1"/>
    </source>
</evidence>
<evidence type="ECO:0000256" key="5">
    <source>
        <dbReference type="RuleBase" id="RU000461"/>
    </source>
</evidence>
<keyword evidence="5" id="KW-0503">Monooxygenase</keyword>
<dbReference type="KEGG" id="spu:753841"/>
<reference evidence="8" key="1">
    <citation type="submission" date="2015-02" db="EMBL/GenBank/DDBJ databases">
        <title>Genome sequencing for Strongylocentrotus purpuratus.</title>
        <authorList>
            <person name="Murali S."/>
            <person name="Liu Y."/>
            <person name="Vee V."/>
            <person name="English A."/>
            <person name="Wang M."/>
            <person name="Skinner E."/>
            <person name="Han Y."/>
            <person name="Muzny D.M."/>
            <person name="Worley K.C."/>
            <person name="Gibbs R.A."/>
        </authorList>
    </citation>
    <scope>NUCLEOTIDE SEQUENCE</scope>
</reference>
<keyword evidence="6" id="KW-0472">Membrane</keyword>
<dbReference type="GO" id="GO:0006805">
    <property type="term" value="P:xenobiotic metabolic process"/>
    <property type="evidence" value="ECO:0000318"/>
    <property type="project" value="GO_Central"/>
</dbReference>